<protein>
    <submittedName>
        <fullName evidence="2">Uncharacterized protein</fullName>
    </submittedName>
</protein>
<reference evidence="2 3" key="1">
    <citation type="submission" date="2021-01" db="EMBL/GenBank/DDBJ databases">
        <title>Tumebacillus sp. strain ITR2 16S ribosomal RNA gene Genome sequencing and assembly.</title>
        <authorList>
            <person name="Kang M."/>
        </authorList>
    </citation>
    <scope>NUCLEOTIDE SEQUENCE [LARGE SCALE GENOMIC DNA]</scope>
    <source>
        <strain evidence="2 3">ITR2</strain>
    </source>
</reference>
<organism evidence="2 3">
    <name type="scientific">Tumebacillus amylolyticus</name>
    <dbReference type="NCBI Taxonomy" id="2801339"/>
    <lineage>
        <taxon>Bacteria</taxon>
        <taxon>Bacillati</taxon>
        <taxon>Bacillota</taxon>
        <taxon>Bacilli</taxon>
        <taxon>Bacillales</taxon>
        <taxon>Alicyclobacillaceae</taxon>
        <taxon>Tumebacillus</taxon>
    </lineage>
</organism>
<gene>
    <name evidence="2" type="ORF">JJB07_00480</name>
</gene>
<name>A0ABS1J4B8_9BACL</name>
<keyword evidence="3" id="KW-1185">Reference proteome</keyword>
<feature type="coiled-coil region" evidence="1">
    <location>
        <begin position="133"/>
        <end position="160"/>
    </location>
</feature>
<sequence length="162" mass="18255">MSISSHEVKTQVTEFLDQLDEHLYDVPDSCTGVKGEPFIKRDAQFPKSLFEEMQSWVSELSDIDVEDEEVESLPQISPEYIDKLSDLLSYDGSIYDLADFDVSNRISNLVSEDRDAYDEGLNGSIETATSDAYEELEDLVDSARDDIKELVATLKKILSDLS</sequence>
<proteinExistence type="predicted"/>
<evidence type="ECO:0000313" key="2">
    <source>
        <dbReference type="EMBL" id="MBL0385106.1"/>
    </source>
</evidence>
<dbReference type="RefSeq" id="WP_201630228.1">
    <property type="nucleotide sequence ID" value="NZ_JAEQNB010000001.1"/>
</dbReference>
<accession>A0ABS1J4B8</accession>
<keyword evidence="1" id="KW-0175">Coiled coil</keyword>
<comment type="caution">
    <text evidence="2">The sequence shown here is derived from an EMBL/GenBank/DDBJ whole genome shotgun (WGS) entry which is preliminary data.</text>
</comment>
<dbReference type="EMBL" id="JAEQNB010000001">
    <property type="protein sequence ID" value="MBL0385106.1"/>
    <property type="molecule type" value="Genomic_DNA"/>
</dbReference>
<dbReference type="Proteomes" id="UP000602284">
    <property type="component" value="Unassembled WGS sequence"/>
</dbReference>
<evidence type="ECO:0000313" key="3">
    <source>
        <dbReference type="Proteomes" id="UP000602284"/>
    </source>
</evidence>
<evidence type="ECO:0000256" key="1">
    <source>
        <dbReference type="SAM" id="Coils"/>
    </source>
</evidence>